<dbReference type="AlphaFoldDB" id="A0A1I7N1I3"/>
<reference evidence="3 4" key="1">
    <citation type="submission" date="2016-10" db="EMBL/GenBank/DDBJ databases">
        <authorList>
            <person name="de Groot N.N."/>
        </authorList>
    </citation>
    <scope>NUCLEOTIDE SEQUENCE [LARGE SCALE GENOMIC DNA]</scope>
    <source>
        <strain evidence="3 4">IPL20</strain>
    </source>
</reference>
<keyword evidence="1" id="KW-1133">Transmembrane helix</keyword>
<name>A0A1I7N1I3_9HYPH</name>
<protein>
    <submittedName>
        <fullName evidence="3">Tripartite tricarboxylate transporter TctB family protein</fullName>
    </submittedName>
</protein>
<feature type="transmembrane region" description="Helical" evidence="1">
    <location>
        <begin position="38"/>
        <end position="57"/>
    </location>
</feature>
<dbReference type="EMBL" id="FPCK01000001">
    <property type="protein sequence ID" value="SFV28436.1"/>
    <property type="molecule type" value="Genomic_DNA"/>
</dbReference>
<evidence type="ECO:0000313" key="4">
    <source>
        <dbReference type="Proteomes" id="UP000199074"/>
    </source>
</evidence>
<evidence type="ECO:0000259" key="2">
    <source>
        <dbReference type="Pfam" id="PF07331"/>
    </source>
</evidence>
<dbReference type="RefSeq" id="WP_092420501.1">
    <property type="nucleotide sequence ID" value="NZ_FPCK01000001.1"/>
</dbReference>
<dbReference type="Proteomes" id="UP000199074">
    <property type="component" value="Unassembled WGS sequence"/>
</dbReference>
<keyword evidence="4" id="KW-1185">Reference proteome</keyword>
<feature type="domain" description="DUF1468" evidence="2">
    <location>
        <begin position="6"/>
        <end position="164"/>
    </location>
</feature>
<evidence type="ECO:0000313" key="3">
    <source>
        <dbReference type="EMBL" id="SFV28436.1"/>
    </source>
</evidence>
<dbReference type="STRING" id="429728.SAMN05216456_0516"/>
<dbReference type="Pfam" id="PF07331">
    <property type="entry name" value="TctB"/>
    <property type="match status" value="1"/>
</dbReference>
<organism evidence="3 4">
    <name type="scientific">Devosia crocina</name>
    <dbReference type="NCBI Taxonomy" id="429728"/>
    <lineage>
        <taxon>Bacteria</taxon>
        <taxon>Pseudomonadati</taxon>
        <taxon>Pseudomonadota</taxon>
        <taxon>Alphaproteobacteria</taxon>
        <taxon>Hyphomicrobiales</taxon>
        <taxon>Devosiaceae</taxon>
        <taxon>Devosia</taxon>
    </lineage>
</organism>
<feature type="transmembrane region" description="Helical" evidence="1">
    <location>
        <begin position="120"/>
        <end position="138"/>
    </location>
</feature>
<sequence length="169" mass="17332">MSEDRVIGAFLAVLGAAMAAYSTTIPAPFANSGDVGPAILPQVLGALLAILGLALAFRRTKLAVTEVGTPADGEADSASSDDQVLRIAAPTRLRQILLGVSFVAYIALFDRLGFTLSSLLFLVSTMMLLGPLTLAHAVRATLLSAAVALAVGYVLNGLLGLTIPGVWIG</sequence>
<proteinExistence type="predicted"/>
<feature type="transmembrane region" description="Helical" evidence="1">
    <location>
        <begin position="145"/>
        <end position="168"/>
    </location>
</feature>
<keyword evidence="1" id="KW-0812">Transmembrane</keyword>
<evidence type="ECO:0000256" key="1">
    <source>
        <dbReference type="SAM" id="Phobius"/>
    </source>
</evidence>
<dbReference type="InterPro" id="IPR009936">
    <property type="entry name" value="DUF1468"/>
</dbReference>
<feature type="transmembrane region" description="Helical" evidence="1">
    <location>
        <begin position="96"/>
        <end position="114"/>
    </location>
</feature>
<gene>
    <name evidence="3" type="ORF">SAMN05216456_0516</name>
</gene>
<keyword evidence="1" id="KW-0472">Membrane</keyword>
<accession>A0A1I7N1I3</accession>